<feature type="region of interest" description="Disordered" evidence="1">
    <location>
        <begin position="57"/>
        <end position="92"/>
    </location>
</feature>
<evidence type="ECO:0000256" key="1">
    <source>
        <dbReference type="SAM" id="MobiDB-lite"/>
    </source>
</evidence>
<dbReference type="EMBL" id="HBUF01017064">
    <property type="protein sequence ID" value="CAG6610085.1"/>
    <property type="molecule type" value="Transcribed_RNA"/>
</dbReference>
<dbReference type="EMBL" id="HBUF01377278">
    <property type="protein sequence ID" value="CAG6728859.1"/>
    <property type="molecule type" value="Transcribed_RNA"/>
</dbReference>
<protein>
    <submittedName>
        <fullName evidence="2">Uncharacterized protein</fullName>
    </submittedName>
</protein>
<accession>A0A8D8YHR8</accession>
<organism evidence="2">
    <name type="scientific">Cacopsylla melanoneura</name>
    <dbReference type="NCBI Taxonomy" id="428564"/>
    <lineage>
        <taxon>Eukaryota</taxon>
        <taxon>Metazoa</taxon>
        <taxon>Ecdysozoa</taxon>
        <taxon>Arthropoda</taxon>
        <taxon>Hexapoda</taxon>
        <taxon>Insecta</taxon>
        <taxon>Pterygota</taxon>
        <taxon>Neoptera</taxon>
        <taxon>Paraneoptera</taxon>
        <taxon>Hemiptera</taxon>
        <taxon>Sternorrhyncha</taxon>
        <taxon>Psylloidea</taxon>
        <taxon>Psyllidae</taxon>
        <taxon>Psyllinae</taxon>
        <taxon>Cacopsylla</taxon>
    </lineage>
</organism>
<evidence type="ECO:0000313" key="2">
    <source>
        <dbReference type="EMBL" id="CAG6728856.1"/>
    </source>
</evidence>
<name>A0A8D8YHR8_9HEMI</name>
<sequence length="112" mass="12906">MKLYAPKLFLTHSKRLLSAARSGITRTSCTTFSRNVSAWKTLWRTLTLKRTRLWPCPLRGPIPRHPAPRSSGGEEDGVGEEEETRAVQRVRTRRRGRLTRVLMRSSPQLWPP</sequence>
<feature type="compositionally biased region" description="Acidic residues" evidence="1">
    <location>
        <begin position="73"/>
        <end position="83"/>
    </location>
</feature>
<reference evidence="2" key="1">
    <citation type="submission" date="2021-05" db="EMBL/GenBank/DDBJ databases">
        <authorList>
            <person name="Alioto T."/>
            <person name="Alioto T."/>
            <person name="Gomez Garrido J."/>
        </authorList>
    </citation>
    <scope>NUCLEOTIDE SEQUENCE</scope>
</reference>
<dbReference type="EMBL" id="HBUF01377276">
    <property type="protein sequence ID" value="CAG6728853.1"/>
    <property type="molecule type" value="Transcribed_RNA"/>
</dbReference>
<dbReference type="EMBL" id="HBUF01017062">
    <property type="protein sequence ID" value="CAG6610079.1"/>
    <property type="molecule type" value="Transcribed_RNA"/>
</dbReference>
<dbReference type="EMBL" id="HBUF01377277">
    <property type="protein sequence ID" value="CAG6728856.1"/>
    <property type="molecule type" value="Transcribed_RNA"/>
</dbReference>
<dbReference type="AlphaFoldDB" id="A0A8D8YHR8"/>
<proteinExistence type="predicted"/>
<dbReference type="EMBL" id="HBUF01017063">
    <property type="protein sequence ID" value="CAG6610082.1"/>
    <property type="molecule type" value="Transcribed_RNA"/>
</dbReference>
<dbReference type="EMBL" id="HBUF01017061">
    <property type="protein sequence ID" value="CAG6610076.1"/>
    <property type="molecule type" value="Transcribed_RNA"/>
</dbReference>